<reference evidence="2 3" key="1">
    <citation type="submission" date="2021-04" db="EMBL/GenBank/DDBJ databases">
        <authorList>
            <person name="De Guttry C."/>
            <person name="Zahm M."/>
            <person name="Klopp C."/>
            <person name="Cabau C."/>
            <person name="Louis A."/>
            <person name="Berthelot C."/>
            <person name="Parey E."/>
            <person name="Roest Crollius H."/>
            <person name="Montfort J."/>
            <person name="Robinson-Rechavi M."/>
            <person name="Bucao C."/>
            <person name="Bouchez O."/>
            <person name="Gislard M."/>
            <person name="Lluch J."/>
            <person name="Milhes M."/>
            <person name="Lampietro C."/>
            <person name="Lopez Roques C."/>
            <person name="Donnadieu C."/>
            <person name="Braasch I."/>
            <person name="Desvignes T."/>
            <person name="Postlethwait J."/>
            <person name="Bobe J."/>
            <person name="Wedekind C."/>
            <person name="Guiguen Y."/>
        </authorList>
    </citation>
    <scope>NUCLEOTIDE SEQUENCE [LARGE SCALE GENOMIC DNA]</scope>
    <source>
        <strain evidence="2">Cs_M1</strain>
        <tissue evidence="2">Blood</tissue>
    </source>
</reference>
<dbReference type="InterPro" id="IPR015943">
    <property type="entry name" value="WD40/YVTN_repeat-like_dom_sf"/>
</dbReference>
<dbReference type="AlphaFoldDB" id="A0AAN8L7V1"/>
<organism evidence="2 3">
    <name type="scientific">Coregonus suidteri</name>
    <dbReference type="NCBI Taxonomy" id="861788"/>
    <lineage>
        <taxon>Eukaryota</taxon>
        <taxon>Metazoa</taxon>
        <taxon>Chordata</taxon>
        <taxon>Craniata</taxon>
        <taxon>Vertebrata</taxon>
        <taxon>Euteleostomi</taxon>
        <taxon>Actinopterygii</taxon>
        <taxon>Neopterygii</taxon>
        <taxon>Teleostei</taxon>
        <taxon>Protacanthopterygii</taxon>
        <taxon>Salmoniformes</taxon>
        <taxon>Salmonidae</taxon>
        <taxon>Coregoninae</taxon>
        <taxon>Coregonus</taxon>
    </lineage>
</organism>
<dbReference type="InterPro" id="IPR036322">
    <property type="entry name" value="WD40_repeat_dom_sf"/>
</dbReference>
<feature type="region of interest" description="Disordered" evidence="1">
    <location>
        <begin position="200"/>
        <end position="224"/>
    </location>
</feature>
<dbReference type="GO" id="GO:0043291">
    <property type="term" value="C:RAVE complex"/>
    <property type="evidence" value="ECO:0007669"/>
    <property type="project" value="TreeGrafter"/>
</dbReference>
<sequence>MNQKDRASAKRSYQWQKSGQFVLQSIARNLAWDPTDSHLLTVSTSLQLWSNISNDLDEEGELAEMTIGDPQCPWRCIWHCKTASPIQFMEFSPGGEFFATTRQDACLVKVWYSTSKWQAGVTKLFTLPEHSSGLLVCLPGSPTLSTCRPWRKTSKYMPRGSVCNVLLTCGKDSVCRLWAETLLPSDTLLSIHTLSQVKNGQNSDSFKLTGGSKKTPSRIKTQGRNPLESNLQESWRAPLRGVAQPSLTGRLPYQQSTHYNHKTNSVPHANTLCHFHIAASINPATDIPLLPSITSLCGGDDEEPGGPFTVHWLNNKELHLTLAMEVFLE</sequence>
<keyword evidence="3" id="KW-1185">Reference proteome</keyword>
<dbReference type="Gene3D" id="2.130.10.10">
    <property type="entry name" value="YVTN repeat-like/Quinoprotein amine dehydrogenase"/>
    <property type="match status" value="1"/>
</dbReference>
<dbReference type="PANTHER" id="PTHR13950:SF12">
    <property type="entry name" value="DMX-LIKE PROTEIN 1"/>
    <property type="match status" value="1"/>
</dbReference>
<dbReference type="EMBL" id="JAGTTL010000021">
    <property type="protein sequence ID" value="KAK6306748.1"/>
    <property type="molecule type" value="Genomic_DNA"/>
</dbReference>
<comment type="caution">
    <text evidence="2">The sequence shown here is derived from an EMBL/GenBank/DDBJ whole genome shotgun (WGS) entry which is preliminary data.</text>
</comment>
<dbReference type="Proteomes" id="UP001356427">
    <property type="component" value="Unassembled WGS sequence"/>
</dbReference>
<accession>A0AAN8L7V1</accession>
<dbReference type="SUPFAM" id="SSF50978">
    <property type="entry name" value="WD40 repeat-like"/>
    <property type="match status" value="1"/>
</dbReference>
<evidence type="ECO:0000313" key="2">
    <source>
        <dbReference type="EMBL" id="KAK6306748.1"/>
    </source>
</evidence>
<protein>
    <recommendedName>
        <fullName evidence="4">DmX-like protein 2</fullName>
    </recommendedName>
</protein>
<dbReference type="PANTHER" id="PTHR13950">
    <property type="entry name" value="RABCONNECTIN-RELATED"/>
    <property type="match status" value="1"/>
</dbReference>
<evidence type="ECO:0008006" key="4">
    <source>
        <dbReference type="Google" id="ProtNLM"/>
    </source>
</evidence>
<proteinExistence type="predicted"/>
<evidence type="ECO:0000256" key="1">
    <source>
        <dbReference type="SAM" id="MobiDB-lite"/>
    </source>
</evidence>
<dbReference type="GO" id="GO:0007035">
    <property type="term" value="P:vacuolar acidification"/>
    <property type="evidence" value="ECO:0007669"/>
    <property type="project" value="TreeGrafter"/>
</dbReference>
<name>A0AAN8L7V1_9TELE</name>
<gene>
    <name evidence="2" type="ORF">J4Q44_G00236730</name>
</gene>
<evidence type="ECO:0000313" key="3">
    <source>
        <dbReference type="Proteomes" id="UP001356427"/>
    </source>
</evidence>
<dbReference type="InterPro" id="IPR052208">
    <property type="entry name" value="DmX-like/RAVE_component"/>
</dbReference>